<evidence type="ECO:0000256" key="1">
    <source>
        <dbReference type="SAM" id="MobiDB-lite"/>
    </source>
</evidence>
<feature type="region of interest" description="Disordered" evidence="1">
    <location>
        <begin position="1"/>
        <end position="91"/>
    </location>
</feature>
<name>A0ABU6ZGC1_9FABA</name>
<comment type="caution">
    <text evidence="2">The sequence shown here is derived from an EMBL/GenBank/DDBJ whole genome shotgun (WGS) entry which is preliminary data.</text>
</comment>
<proteinExistence type="predicted"/>
<accession>A0ABU6ZGC1</accession>
<evidence type="ECO:0000313" key="3">
    <source>
        <dbReference type="Proteomes" id="UP001341840"/>
    </source>
</evidence>
<evidence type="ECO:0000313" key="2">
    <source>
        <dbReference type="EMBL" id="MED6221017.1"/>
    </source>
</evidence>
<gene>
    <name evidence="2" type="ORF">PIB30_050430</name>
</gene>
<dbReference type="Proteomes" id="UP001341840">
    <property type="component" value="Unassembled WGS sequence"/>
</dbReference>
<sequence length="247" mass="28573">MQNSGDLNGARNHGRTPRPYDVPDLECIPPSRRRSRSRSRSPARRRRQHTSSDERRSSSEVEDRGQTRKMARQYKKKKGRDESFPIDGHTPFPNRILRVQLPRHFVKPTDMKSDGSIDPLIHMNTSRTSSIGWYTMERSMKLNVGPSPDNQWDSGFKGQPKPLKQKFNNYTPLVAPITEIYQQIFEKGVLPRARPLKGRTHNARNISLFCDYHQGYGHKTQDCYDLKDVIEQPIRDGKLSKFAKIST</sequence>
<dbReference type="EMBL" id="JASCZI010272207">
    <property type="protein sequence ID" value="MED6221017.1"/>
    <property type="molecule type" value="Genomic_DNA"/>
</dbReference>
<feature type="compositionally biased region" description="Basic residues" evidence="1">
    <location>
        <begin position="67"/>
        <end position="78"/>
    </location>
</feature>
<protein>
    <submittedName>
        <fullName evidence="2">Uncharacterized protein</fullName>
    </submittedName>
</protein>
<organism evidence="2 3">
    <name type="scientific">Stylosanthes scabra</name>
    <dbReference type="NCBI Taxonomy" id="79078"/>
    <lineage>
        <taxon>Eukaryota</taxon>
        <taxon>Viridiplantae</taxon>
        <taxon>Streptophyta</taxon>
        <taxon>Embryophyta</taxon>
        <taxon>Tracheophyta</taxon>
        <taxon>Spermatophyta</taxon>
        <taxon>Magnoliopsida</taxon>
        <taxon>eudicotyledons</taxon>
        <taxon>Gunneridae</taxon>
        <taxon>Pentapetalae</taxon>
        <taxon>rosids</taxon>
        <taxon>fabids</taxon>
        <taxon>Fabales</taxon>
        <taxon>Fabaceae</taxon>
        <taxon>Papilionoideae</taxon>
        <taxon>50 kb inversion clade</taxon>
        <taxon>dalbergioids sensu lato</taxon>
        <taxon>Dalbergieae</taxon>
        <taxon>Pterocarpus clade</taxon>
        <taxon>Stylosanthes</taxon>
    </lineage>
</organism>
<feature type="compositionally biased region" description="Basic and acidic residues" evidence="1">
    <location>
        <begin position="50"/>
        <end position="66"/>
    </location>
</feature>
<feature type="compositionally biased region" description="Basic residues" evidence="1">
    <location>
        <begin position="31"/>
        <end position="49"/>
    </location>
</feature>
<keyword evidence="3" id="KW-1185">Reference proteome</keyword>
<reference evidence="2 3" key="1">
    <citation type="journal article" date="2023" name="Plants (Basel)">
        <title>Bridging the Gap: Combining Genomics and Transcriptomics Approaches to Understand Stylosanthes scabra, an Orphan Legume from the Brazilian Caatinga.</title>
        <authorList>
            <person name="Ferreira-Neto J.R.C."/>
            <person name="da Silva M.D."/>
            <person name="Binneck E."/>
            <person name="de Melo N.F."/>
            <person name="da Silva R.H."/>
            <person name="de Melo A.L.T.M."/>
            <person name="Pandolfi V."/>
            <person name="Bustamante F.O."/>
            <person name="Brasileiro-Vidal A.C."/>
            <person name="Benko-Iseppon A.M."/>
        </authorList>
    </citation>
    <scope>NUCLEOTIDE SEQUENCE [LARGE SCALE GENOMIC DNA]</scope>
    <source>
        <tissue evidence="2">Leaves</tissue>
    </source>
</reference>